<dbReference type="EMBL" id="LN732700">
    <property type="protein sequence ID" value="CEP15892.1"/>
    <property type="molecule type" value="Genomic_DNA"/>
</dbReference>
<dbReference type="OrthoDB" id="623670at2759"/>
<evidence type="ECO:0000256" key="1">
    <source>
        <dbReference type="ARBA" id="ARBA00022729"/>
    </source>
</evidence>
<evidence type="ECO:0000313" key="6">
    <source>
        <dbReference type="Proteomes" id="UP000054107"/>
    </source>
</evidence>
<dbReference type="InterPro" id="IPR051477">
    <property type="entry name" value="Expansin_CellWall"/>
</dbReference>
<dbReference type="Gene3D" id="2.40.40.10">
    <property type="entry name" value="RlpA-like domain"/>
    <property type="match status" value="1"/>
</dbReference>
<dbReference type="PANTHER" id="PTHR31836:SF28">
    <property type="entry name" value="SRCR DOMAIN-CONTAINING PROTEIN-RELATED"/>
    <property type="match status" value="1"/>
</dbReference>
<sequence length="183" mass="20549">MNSLICIPLFALVIASLLNSTQAFELRGRGIATIMEFNSRPNSSPIEALQRRNRGTWYDGEDLRDAACYDRKGLPEFHASEDDMIGAMAMNGFENCYRCMKITNNKDRKKTVTVKIVDKCAGCKVGKAIDLTPAAFQKLGKLNTGVLDITWKVVDCPSSIENMMPRKKSNKDEDEDEDEEEED</sequence>
<dbReference type="SUPFAM" id="SSF50685">
    <property type="entry name" value="Barwin-like endoglucanases"/>
    <property type="match status" value="1"/>
</dbReference>
<reference evidence="5 6" key="1">
    <citation type="submission" date="2014-09" db="EMBL/GenBank/DDBJ databases">
        <authorList>
            <person name="Ellenberger Sabrina"/>
        </authorList>
    </citation>
    <scope>NUCLEOTIDE SEQUENCE [LARGE SCALE GENOMIC DNA]</scope>
    <source>
        <strain evidence="5 6">CBS 412.66</strain>
    </source>
</reference>
<gene>
    <name evidence="5" type="primary">PARPA_10137.1 scaffold 39588</name>
</gene>
<proteinExistence type="predicted"/>
<dbReference type="PANTHER" id="PTHR31836">
    <property type="match status" value="1"/>
</dbReference>
<dbReference type="STRING" id="35722.A0A0B7NKL1"/>
<dbReference type="AlphaFoldDB" id="A0A0B7NKL1"/>
<keyword evidence="6" id="KW-1185">Reference proteome</keyword>
<organism evidence="5 6">
    <name type="scientific">Parasitella parasitica</name>
    <dbReference type="NCBI Taxonomy" id="35722"/>
    <lineage>
        <taxon>Eukaryota</taxon>
        <taxon>Fungi</taxon>
        <taxon>Fungi incertae sedis</taxon>
        <taxon>Mucoromycota</taxon>
        <taxon>Mucoromycotina</taxon>
        <taxon>Mucoromycetes</taxon>
        <taxon>Mucorales</taxon>
        <taxon>Mucorineae</taxon>
        <taxon>Mucoraceae</taxon>
        <taxon>Parasitella</taxon>
    </lineage>
</organism>
<dbReference type="Pfam" id="PF03330">
    <property type="entry name" value="DPBB_1"/>
    <property type="match status" value="1"/>
</dbReference>
<feature type="region of interest" description="Disordered" evidence="2">
    <location>
        <begin position="162"/>
        <end position="183"/>
    </location>
</feature>
<name>A0A0B7NKL1_9FUNG</name>
<evidence type="ECO:0000313" key="5">
    <source>
        <dbReference type="EMBL" id="CEP15892.1"/>
    </source>
</evidence>
<feature type="signal peptide" evidence="3">
    <location>
        <begin position="1"/>
        <end position="23"/>
    </location>
</feature>
<evidence type="ECO:0000256" key="2">
    <source>
        <dbReference type="SAM" id="MobiDB-lite"/>
    </source>
</evidence>
<dbReference type="InterPro" id="IPR036908">
    <property type="entry name" value="RlpA-like_sf"/>
</dbReference>
<evidence type="ECO:0000259" key="4">
    <source>
        <dbReference type="Pfam" id="PF03330"/>
    </source>
</evidence>
<dbReference type="CDD" id="cd22191">
    <property type="entry name" value="DPBB_RlpA_EXP_N-like"/>
    <property type="match status" value="1"/>
</dbReference>
<dbReference type="Proteomes" id="UP000054107">
    <property type="component" value="Unassembled WGS sequence"/>
</dbReference>
<protein>
    <recommendedName>
        <fullName evidence="4">RlpA-like protein double-psi beta-barrel domain-containing protein</fullName>
    </recommendedName>
</protein>
<accession>A0A0B7NKL1</accession>
<keyword evidence="1 3" id="KW-0732">Signal</keyword>
<feature type="compositionally biased region" description="Acidic residues" evidence="2">
    <location>
        <begin position="172"/>
        <end position="183"/>
    </location>
</feature>
<feature type="chain" id="PRO_5002121461" description="RlpA-like protein double-psi beta-barrel domain-containing protein" evidence="3">
    <location>
        <begin position="24"/>
        <end position="183"/>
    </location>
</feature>
<dbReference type="InterPro" id="IPR009009">
    <property type="entry name" value="RlpA-like_DPBB"/>
</dbReference>
<feature type="domain" description="RlpA-like protein double-psi beta-barrel" evidence="4">
    <location>
        <begin position="101"/>
        <end position="150"/>
    </location>
</feature>
<evidence type="ECO:0000256" key="3">
    <source>
        <dbReference type="SAM" id="SignalP"/>
    </source>
</evidence>